<evidence type="ECO:0000313" key="3">
    <source>
        <dbReference type="Proteomes" id="UP000319478"/>
    </source>
</evidence>
<reference evidence="2 3" key="1">
    <citation type="submission" date="2019-06" db="EMBL/GenBank/DDBJ databases">
        <title>Whole genome shotgun sequence of Komagataeibacter hansenii NBRC 14820.</title>
        <authorList>
            <person name="Hosoyama A."/>
            <person name="Uohara A."/>
            <person name="Ohji S."/>
            <person name="Ichikawa N."/>
        </authorList>
    </citation>
    <scope>NUCLEOTIDE SEQUENCE [LARGE SCALE GENOMIC DNA]</scope>
    <source>
        <strain evidence="2 3">NBRC 14820</strain>
    </source>
</reference>
<dbReference type="InterPro" id="IPR003115">
    <property type="entry name" value="ParB_N"/>
</dbReference>
<dbReference type="Gene3D" id="3.90.1530.30">
    <property type="match status" value="1"/>
</dbReference>
<dbReference type="SUPFAM" id="SSF110849">
    <property type="entry name" value="ParB/Sulfiredoxin"/>
    <property type="match status" value="1"/>
</dbReference>
<evidence type="ECO:0000313" key="2">
    <source>
        <dbReference type="EMBL" id="GEC65057.1"/>
    </source>
</evidence>
<feature type="domain" description="ParB-like N-terminal" evidence="1">
    <location>
        <begin position="14"/>
        <end position="120"/>
    </location>
</feature>
<dbReference type="CDD" id="cd16406">
    <property type="entry name" value="ParB_N_like"/>
    <property type="match status" value="1"/>
</dbReference>
<organism evidence="2 3">
    <name type="scientific">Novacetimonas hansenii</name>
    <name type="common">Komagataeibacter hansenii</name>
    <dbReference type="NCBI Taxonomy" id="436"/>
    <lineage>
        <taxon>Bacteria</taxon>
        <taxon>Pseudomonadati</taxon>
        <taxon>Pseudomonadota</taxon>
        <taxon>Alphaproteobacteria</taxon>
        <taxon>Acetobacterales</taxon>
        <taxon>Acetobacteraceae</taxon>
        <taxon>Novacetimonas</taxon>
    </lineage>
</organism>
<dbReference type="PANTHER" id="PTHR33375:SF7">
    <property type="entry name" value="CHROMOSOME 2-PARTITIONING PROTEIN PARB-RELATED"/>
    <property type="match status" value="1"/>
</dbReference>
<protein>
    <recommendedName>
        <fullName evidence="1">ParB-like N-terminal domain-containing protein</fullName>
    </recommendedName>
</protein>
<dbReference type="InterPro" id="IPR036086">
    <property type="entry name" value="ParB/Sulfiredoxin_sf"/>
</dbReference>
<evidence type="ECO:0000259" key="1">
    <source>
        <dbReference type="SMART" id="SM00470"/>
    </source>
</evidence>
<dbReference type="PANTHER" id="PTHR33375">
    <property type="entry name" value="CHROMOSOME-PARTITIONING PROTEIN PARB-RELATED"/>
    <property type="match status" value="1"/>
</dbReference>
<dbReference type="SMART" id="SM00470">
    <property type="entry name" value="ParB"/>
    <property type="match status" value="1"/>
</dbReference>
<sequence length="281" mass="30877">MATAIPKITLSSSRDIPFNRLVLSQSNVRRVKSGLSIEELARDIERRGLLQSLNVRPVLDGEGAETGTYEVPAGGRRFRALELLVKQKKLAKTASVPCVVREAGSAIHAEEDSLAVRSDLSIENQVTARGATWLDRQAVARDPVVLGQVGFGGEVRDAMERRAEQLIEQGFAERRAQGIVLARNLIAKLRGRELHEAGERLASETGRTFSQSASGEYVTGTYRQRMVLASGRYAMIDDGLQFQLVPWTPSLERQQGRHVSGVARDDGGIDWSFTRNRGLGL</sequence>
<dbReference type="InterPro" id="IPR050336">
    <property type="entry name" value="Chromosome_partition/occlusion"/>
</dbReference>
<accession>A0ABQ0SK99</accession>
<keyword evidence="3" id="KW-1185">Reference proteome</keyword>
<dbReference type="Proteomes" id="UP000319478">
    <property type="component" value="Unassembled WGS sequence"/>
</dbReference>
<dbReference type="InterPro" id="IPR021795">
    <property type="entry name" value="DUF3363"/>
</dbReference>
<dbReference type="RefSeq" id="WP_003618988.1">
    <property type="nucleotide sequence ID" value="NZ_BJNN01000160.1"/>
</dbReference>
<gene>
    <name evidence="2" type="ORF">GHA01_29060</name>
</gene>
<proteinExistence type="predicted"/>
<name>A0ABQ0SK99_NOVHA</name>
<dbReference type="Pfam" id="PF02195">
    <property type="entry name" value="ParB_N"/>
    <property type="match status" value="1"/>
</dbReference>
<comment type="caution">
    <text evidence="2">The sequence shown here is derived from an EMBL/GenBank/DDBJ whole genome shotgun (WGS) entry which is preliminary data.</text>
</comment>
<dbReference type="Pfam" id="PF11843">
    <property type="entry name" value="DUF3363"/>
    <property type="match status" value="1"/>
</dbReference>
<dbReference type="EMBL" id="BJNN01000160">
    <property type="protein sequence ID" value="GEC65057.1"/>
    <property type="molecule type" value="Genomic_DNA"/>
</dbReference>